<protein>
    <submittedName>
        <fullName evidence="1">Uncharacterized protein</fullName>
    </submittedName>
</protein>
<accession>A0A4C1U047</accession>
<evidence type="ECO:0000313" key="1">
    <source>
        <dbReference type="EMBL" id="GBP19610.1"/>
    </source>
</evidence>
<name>A0A4C1U047_EUMVA</name>
<dbReference type="Proteomes" id="UP000299102">
    <property type="component" value="Unassembled WGS sequence"/>
</dbReference>
<dbReference type="AlphaFoldDB" id="A0A4C1U047"/>
<dbReference type="EMBL" id="BGZK01000109">
    <property type="protein sequence ID" value="GBP19610.1"/>
    <property type="molecule type" value="Genomic_DNA"/>
</dbReference>
<reference evidence="1 2" key="1">
    <citation type="journal article" date="2019" name="Commun. Biol.">
        <title>The bagworm genome reveals a unique fibroin gene that provides high tensile strength.</title>
        <authorList>
            <person name="Kono N."/>
            <person name="Nakamura H."/>
            <person name="Ohtoshi R."/>
            <person name="Tomita M."/>
            <person name="Numata K."/>
            <person name="Arakawa K."/>
        </authorList>
    </citation>
    <scope>NUCLEOTIDE SEQUENCE [LARGE SCALE GENOMIC DNA]</scope>
</reference>
<sequence length="230" mass="25519">MLPHARVSSRRGYDLNGPVVMAPFRRSKLGEFPSQPEINRSCQWVHRHHSRPSRPSLGVVVKWWVAAPSGPEKLDDEEPRRSGKTTTITHLMHKRHRITYESASEVESNLCSYNTYIIKNVFFRTGEDQLVVVIFDREERRVQSAKSPHLSLVLTPGPAAAPPDGTNEARLSTLPHRIIVIQAPAAGTPGAVGPTRCARAIIPSAAITRAVCTALGPRDPYFDTVRAYCK</sequence>
<keyword evidence="2" id="KW-1185">Reference proteome</keyword>
<proteinExistence type="predicted"/>
<gene>
    <name evidence="1" type="ORF">EVAR_102159_1</name>
</gene>
<evidence type="ECO:0000313" key="2">
    <source>
        <dbReference type="Proteomes" id="UP000299102"/>
    </source>
</evidence>
<organism evidence="1 2">
    <name type="scientific">Eumeta variegata</name>
    <name type="common">Bagworm moth</name>
    <name type="synonym">Eumeta japonica</name>
    <dbReference type="NCBI Taxonomy" id="151549"/>
    <lineage>
        <taxon>Eukaryota</taxon>
        <taxon>Metazoa</taxon>
        <taxon>Ecdysozoa</taxon>
        <taxon>Arthropoda</taxon>
        <taxon>Hexapoda</taxon>
        <taxon>Insecta</taxon>
        <taxon>Pterygota</taxon>
        <taxon>Neoptera</taxon>
        <taxon>Endopterygota</taxon>
        <taxon>Lepidoptera</taxon>
        <taxon>Glossata</taxon>
        <taxon>Ditrysia</taxon>
        <taxon>Tineoidea</taxon>
        <taxon>Psychidae</taxon>
        <taxon>Oiketicinae</taxon>
        <taxon>Eumeta</taxon>
    </lineage>
</organism>
<comment type="caution">
    <text evidence="1">The sequence shown here is derived from an EMBL/GenBank/DDBJ whole genome shotgun (WGS) entry which is preliminary data.</text>
</comment>